<dbReference type="GO" id="GO:0030983">
    <property type="term" value="F:mismatched DNA binding"/>
    <property type="evidence" value="ECO:0007669"/>
    <property type="project" value="TreeGrafter"/>
</dbReference>
<dbReference type="GO" id="GO:0003697">
    <property type="term" value="F:single-stranded DNA binding"/>
    <property type="evidence" value="ECO:0007669"/>
    <property type="project" value="TreeGrafter"/>
</dbReference>
<protein>
    <recommendedName>
        <fullName evidence="1">Aprataxin C2HE/C2H2/C2HC zinc finger domain-containing protein</fullName>
    </recommendedName>
</protein>
<reference evidence="2 3" key="1">
    <citation type="journal article" date="2009" name="Science">
        <title>Green evolution and dynamic adaptations revealed by genomes of the marine picoeukaryotes Micromonas.</title>
        <authorList>
            <person name="Worden A.Z."/>
            <person name="Lee J.H."/>
            <person name="Mock T."/>
            <person name="Rouze P."/>
            <person name="Simmons M.P."/>
            <person name="Aerts A.L."/>
            <person name="Allen A.E."/>
            <person name="Cuvelier M.L."/>
            <person name="Derelle E."/>
            <person name="Everett M.V."/>
            <person name="Foulon E."/>
            <person name="Grimwood J."/>
            <person name="Gundlach H."/>
            <person name="Henrissat B."/>
            <person name="Napoli C."/>
            <person name="McDonald S.M."/>
            <person name="Parker M.S."/>
            <person name="Rombauts S."/>
            <person name="Salamov A."/>
            <person name="Von Dassow P."/>
            <person name="Badger J.H."/>
            <person name="Coutinho P.M."/>
            <person name="Demir E."/>
            <person name="Dubchak I."/>
            <person name="Gentemann C."/>
            <person name="Eikrem W."/>
            <person name="Gready J.E."/>
            <person name="John U."/>
            <person name="Lanier W."/>
            <person name="Lindquist E.A."/>
            <person name="Lucas S."/>
            <person name="Mayer K.F."/>
            <person name="Moreau H."/>
            <person name="Not F."/>
            <person name="Otillar R."/>
            <person name="Panaud O."/>
            <person name="Pangilinan J."/>
            <person name="Paulsen I."/>
            <person name="Piegu B."/>
            <person name="Poliakov A."/>
            <person name="Robbens S."/>
            <person name="Schmutz J."/>
            <person name="Toulza E."/>
            <person name="Wyss T."/>
            <person name="Zelensky A."/>
            <person name="Zhou K."/>
            <person name="Armbrust E.V."/>
            <person name="Bhattacharya D."/>
            <person name="Goodenough U.W."/>
            <person name="Van de Peer Y."/>
            <person name="Grigoriev I.V."/>
        </authorList>
    </citation>
    <scope>NUCLEOTIDE SEQUENCE [LARGE SCALE GENOMIC DNA]</scope>
    <source>
        <strain evidence="3">RCC299 / NOUM17</strain>
    </source>
</reference>
<dbReference type="GeneID" id="8245478"/>
<sequence length="219" mass="23532">MMGAAKSAASPAKSVAKSSVAKPSVAPWARGLVDIAADPGGKEGVKWFDSDLVVLTDKYPKARTHYLVLARDTSLAAGPSALRASHAELVERMATVGRAIAAENAAKVNGGEETIAPLLRAGFHAKPSMPTLHMHLVSSDLRGSGMKTRRHWNTFATDFFKEADDVVAALRARGRVDWDEEEEEAGVAMAKLRCHRCGDGPFAQMPKLFAHLDECERAL</sequence>
<name>C1FFK5_MICCC</name>
<dbReference type="eggNOG" id="KOG0562">
    <property type="taxonomic scope" value="Eukaryota"/>
</dbReference>
<accession>C1FFK5</accession>
<dbReference type="GO" id="GO:0003725">
    <property type="term" value="F:double-stranded RNA binding"/>
    <property type="evidence" value="ECO:0007669"/>
    <property type="project" value="TreeGrafter"/>
</dbReference>
<dbReference type="RefSeq" id="XP_002508129.1">
    <property type="nucleotide sequence ID" value="XM_002508083.1"/>
</dbReference>
<evidence type="ECO:0000313" key="3">
    <source>
        <dbReference type="Proteomes" id="UP000002009"/>
    </source>
</evidence>
<dbReference type="GO" id="GO:0033699">
    <property type="term" value="F:DNA 5'-adenosine monophosphate hydrolase activity"/>
    <property type="evidence" value="ECO:0007669"/>
    <property type="project" value="TreeGrafter"/>
</dbReference>
<dbReference type="EMBL" id="CP001575">
    <property type="protein sequence ID" value="ACO69387.1"/>
    <property type="molecule type" value="Genomic_DNA"/>
</dbReference>
<dbReference type="Pfam" id="PF11969">
    <property type="entry name" value="DcpS_C"/>
    <property type="match status" value="1"/>
</dbReference>
<dbReference type="OrthoDB" id="3512845at2759"/>
<dbReference type="KEGG" id="mis:MICPUN_84536"/>
<dbReference type="PANTHER" id="PTHR12486">
    <property type="entry name" value="APRATAXIN-RELATED"/>
    <property type="match status" value="1"/>
</dbReference>
<evidence type="ECO:0000313" key="2">
    <source>
        <dbReference type="EMBL" id="ACO69387.1"/>
    </source>
</evidence>
<organism evidence="2 3">
    <name type="scientific">Micromonas commoda (strain RCC299 / NOUM17 / CCMP2709)</name>
    <name type="common">Picoplanktonic green alga</name>
    <dbReference type="NCBI Taxonomy" id="296587"/>
    <lineage>
        <taxon>Eukaryota</taxon>
        <taxon>Viridiplantae</taxon>
        <taxon>Chlorophyta</taxon>
        <taxon>Mamiellophyceae</taxon>
        <taxon>Mamiellales</taxon>
        <taxon>Mamiellaceae</taxon>
        <taxon>Micromonas</taxon>
    </lineage>
</organism>
<dbReference type="SUPFAM" id="SSF54197">
    <property type="entry name" value="HIT-like"/>
    <property type="match status" value="1"/>
</dbReference>
<gene>
    <name evidence="2" type="ORF">MICPUN_84536</name>
</gene>
<dbReference type="GO" id="GO:0005634">
    <property type="term" value="C:nucleus"/>
    <property type="evidence" value="ECO:0007669"/>
    <property type="project" value="TreeGrafter"/>
</dbReference>
<dbReference type="AlphaFoldDB" id="C1FFK5"/>
<dbReference type="PANTHER" id="PTHR12486:SF4">
    <property type="entry name" value="APRATAXIN"/>
    <property type="match status" value="1"/>
</dbReference>
<dbReference type="Gene3D" id="3.30.428.10">
    <property type="entry name" value="HIT-like"/>
    <property type="match status" value="1"/>
</dbReference>
<dbReference type="InterPro" id="IPR032566">
    <property type="entry name" value="Znf-C2HE"/>
</dbReference>
<dbReference type="GO" id="GO:1990165">
    <property type="term" value="F:single-strand break-containing DNA binding"/>
    <property type="evidence" value="ECO:0007669"/>
    <property type="project" value="TreeGrafter"/>
</dbReference>
<dbReference type="STRING" id="296587.C1FFK5"/>
<evidence type="ECO:0000259" key="1">
    <source>
        <dbReference type="Pfam" id="PF16278"/>
    </source>
</evidence>
<dbReference type="GO" id="GO:0000012">
    <property type="term" value="P:single strand break repair"/>
    <property type="evidence" value="ECO:0007669"/>
    <property type="project" value="TreeGrafter"/>
</dbReference>
<proteinExistence type="predicted"/>
<dbReference type="InterPro" id="IPR036265">
    <property type="entry name" value="HIT-like_sf"/>
</dbReference>
<dbReference type="Proteomes" id="UP000002009">
    <property type="component" value="Chromosome 8"/>
</dbReference>
<dbReference type="InParanoid" id="C1FFK5"/>
<keyword evidence="3" id="KW-1185">Reference proteome</keyword>
<feature type="domain" description="Aprataxin C2HE/C2H2/C2HC zinc finger" evidence="1">
    <location>
        <begin position="157"/>
        <end position="215"/>
    </location>
</feature>
<dbReference type="Pfam" id="PF16278">
    <property type="entry name" value="zf-C2HE"/>
    <property type="match status" value="1"/>
</dbReference>
<dbReference type="OMA" id="CLKTKYH"/>